<feature type="transmembrane region" description="Helical" evidence="1">
    <location>
        <begin position="27"/>
        <end position="44"/>
    </location>
</feature>
<organism evidence="2 3">
    <name type="scientific">Streptomyces rectiviolaceus</name>
    <dbReference type="NCBI Taxonomy" id="332591"/>
    <lineage>
        <taxon>Bacteria</taxon>
        <taxon>Bacillati</taxon>
        <taxon>Actinomycetota</taxon>
        <taxon>Actinomycetes</taxon>
        <taxon>Kitasatosporales</taxon>
        <taxon>Streptomycetaceae</taxon>
        <taxon>Streptomyces</taxon>
    </lineage>
</organism>
<evidence type="ECO:0000313" key="2">
    <source>
        <dbReference type="EMBL" id="GAA3101775.1"/>
    </source>
</evidence>
<feature type="transmembrane region" description="Helical" evidence="1">
    <location>
        <begin position="185"/>
        <end position="204"/>
    </location>
</feature>
<feature type="transmembrane region" description="Helical" evidence="1">
    <location>
        <begin position="481"/>
        <end position="499"/>
    </location>
</feature>
<keyword evidence="1" id="KW-0812">Transmembrane</keyword>
<gene>
    <name evidence="2" type="ORF">GCM10010449_26140</name>
</gene>
<dbReference type="Proteomes" id="UP001501637">
    <property type="component" value="Unassembled WGS sequence"/>
</dbReference>
<evidence type="ECO:0000313" key="3">
    <source>
        <dbReference type="Proteomes" id="UP001501637"/>
    </source>
</evidence>
<feature type="transmembrane region" description="Helical" evidence="1">
    <location>
        <begin position="511"/>
        <end position="530"/>
    </location>
</feature>
<keyword evidence="3" id="KW-1185">Reference proteome</keyword>
<sequence>MPPLTGVVAGVLAYVTADDTLVRTLLPLAAALLGWLLGAAWPRLKARTVWRLSGAGLQRLRGGRATATTYSFSRERPLLLSAMALEVRAPTDYGSTKVGNLCAMGLEDMGIAMFPFWVTTRRLGAPLRLFDGPGEPEGNAAAREAGFARREAALLSASAEGPLTARAAGPVELSRPEAEVRSRKLGRRIGFCVVGLVGLGAVVVPSDDSVEGRVALIGSLATVVLVWAAGSFYRLLRTPPAHWTVSPQGVTARDPWFGTTELPASAIAGIVPTELTRETGDGKVSVSLILQFYGHDLSLIGTSYSGEVPPDELLAVLRSRGYRVIQDQQHSNAYDVDPAFLPHQLLPEARFTLGVDQVGWEGERGAIRIPRTEISGLELHTRSGHPWLRLRGTQGEELLHAPLGALRISRSELRDQARALGYPVSDPERDAYESAAFAGLSAPTAAPAYAPPAPPAAAAPVSPAAPAAEVTVGMPGGTRKWYYITGMVAGVIVMGVLAFKLRYLFDSGLSWAAWGVPAGAAAGALGALLYDRRRPALVLGGHGIRMAANGGQGKAEWQHERPSIGGVGVDDHDDSVEALLVWSPTGQVIRKESLNVPDPEELRLACERTGLPWGRPDLGAWGPPPEL</sequence>
<keyword evidence="1" id="KW-1133">Transmembrane helix</keyword>
<name>A0ABP6MD52_9ACTN</name>
<evidence type="ECO:0000256" key="1">
    <source>
        <dbReference type="SAM" id="Phobius"/>
    </source>
</evidence>
<keyword evidence="1" id="KW-0472">Membrane</keyword>
<proteinExistence type="predicted"/>
<dbReference type="EMBL" id="BAAAUG010000039">
    <property type="protein sequence ID" value="GAA3101775.1"/>
    <property type="molecule type" value="Genomic_DNA"/>
</dbReference>
<protein>
    <submittedName>
        <fullName evidence="2">Uncharacterized protein</fullName>
    </submittedName>
</protein>
<feature type="transmembrane region" description="Helical" evidence="1">
    <location>
        <begin position="216"/>
        <end position="236"/>
    </location>
</feature>
<comment type="caution">
    <text evidence="2">The sequence shown here is derived from an EMBL/GenBank/DDBJ whole genome shotgun (WGS) entry which is preliminary data.</text>
</comment>
<reference evidence="3" key="1">
    <citation type="journal article" date="2019" name="Int. J. Syst. Evol. Microbiol.">
        <title>The Global Catalogue of Microorganisms (GCM) 10K type strain sequencing project: providing services to taxonomists for standard genome sequencing and annotation.</title>
        <authorList>
            <consortium name="The Broad Institute Genomics Platform"/>
            <consortium name="The Broad Institute Genome Sequencing Center for Infectious Disease"/>
            <person name="Wu L."/>
            <person name="Ma J."/>
        </authorList>
    </citation>
    <scope>NUCLEOTIDE SEQUENCE [LARGE SCALE GENOMIC DNA]</scope>
    <source>
        <strain evidence="3">JCM 9092</strain>
    </source>
</reference>
<accession>A0ABP6MD52</accession>